<gene>
    <name evidence="8" type="ORF">LCGC14_1897540</name>
</gene>
<keyword evidence="6" id="KW-0472">Membrane</keyword>
<dbReference type="InterPro" id="IPR002123">
    <property type="entry name" value="Plipid/glycerol_acylTrfase"/>
</dbReference>
<evidence type="ECO:0000256" key="2">
    <source>
        <dbReference type="ARBA" id="ARBA00022516"/>
    </source>
</evidence>
<reference evidence="8" key="1">
    <citation type="journal article" date="2015" name="Nature">
        <title>Complex archaea that bridge the gap between prokaryotes and eukaryotes.</title>
        <authorList>
            <person name="Spang A."/>
            <person name="Saw J.H."/>
            <person name="Jorgensen S.L."/>
            <person name="Zaremba-Niedzwiedzka K."/>
            <person name="Martijn J."/>
            <person name="Lind A.E."/>
            <person name="van Eijk R."/>
            <person name="Schleper C."/>
            <person name="Guy L."/>
            <person name="Ettema T.J."/>
        </authorList>
    </citation>
    <scope>NUCLEOTIDE SEQUENCE</scope>
</reference>
<evidence type="ECO:0000256" key="6">
    <source>
        <dbReference type="SAM" id="Phobius"/>
    </source>
</evidence>
<feature type="non-terminal residue" evidence="8">
    <location>
        <position position="179"/>
    </location>
</feature>
<dbReference type="Pfam" id="PF01553">
    <property type="entry name" value="Acyltransferase"/>
    <property type="match status" value="1"/>
</dbReference>
<evidence type="ECO:0000256" key="3">
    <source>
        <dbReference type="ARBA" id="ARBA00022679"/>
    </source>
</evidence>
<dbReference type="PANTHER" id="PTHR10434">
    <property type="entry name" value="1-ACYL-SN-GLYCEROL-3-PHOSPHATE ACYLTRANSFERASE"/>
    <property type="match status" value="1"/>
</dbReference>
<dbReference type="GO" id="GO:0006654">
    <property type="term" value="P:phosphatidic acid biosynthetic process"/>
    <property type="evidence" value="ECO:0007669"/>
    <property type="project" value="TreeGrafter"/>
</dbReference>
<keyword evidence="6" id="KW-0812">Transmembrane</keyword>
<comment type="pathway">
    <text evidence="1">Lipid metabolism.</text>
</comment>
<dbReference type="GO" id="GO:0003841">
    <property type="term" value="F:1-acylglycerol-3-phosphate O-acyltransferase activity"/>
    <property type="evidence" value="ECO:0007669"/>
    <property type="project" value="TreeGrafter"/>
</dbReference>
<dbReference type="SUPFAM" id="SSF69593">
    <property type="entry name" value="Glycerol-3-phosphate (1)-acyltransferase"/>
    <property type="match status" value="1"/>
</dbReference>
<evidence type="ECO:0000313" key="8">
    <source>
        <dbReference type="EMBL" id="KKL91149.1"/>
    </source>
</evidence>
<organism evidence="8">
    <name type="scientific">marine sediment metagenome</name>
    <dbReference type="NCBI Taxonomy" id="412755"/>
    <lineage>
        <taxon>unclassified sequences</taxon>
        <taxon>metagenomes</taxon>
        <taxon>ecological metagenomes</taxon>
    </lineage>
</organism>
<dbReference type="CDD" id="cd07989">
    <property type="entry name" value="LPLAT_AGPAT-like"/>
    <property type="match status" value="1"/>
</dbReference>
<keyword evidence="2" id="KW-0444">Lipid biosynthesis</keyword>
<evidence type="ECO:0000259" key="7">
    <source>
        <dbReference type="SMART" id="SM00563"/>
    </source>
</evidence>
<feature type="transmembrane region" description="Helical" evidence="6">
    <location>
        <begin position="28"/>
        <end position="48"/>
    </location>
</feature>
<dbReference type="SMART" id="SM00563">
    <property type="entry name" value="PlsC"/>
    <property type="match status" value="1"/>
</dbReference>
<evidence type="ECO:0000256" key="1">
    <source>
        <dbReference type="ARBA" id="ARBA00005189"/>
    </source>
</evidence>
<keyword evidence="5" id="KW-0012">Acyltransferase</keyword>
<dbReference type="PANTHER" id="PTHR10434:SF64">
    <property type="entry name" value="1-ACYL-SN-GLYCEROL-3-PHOSPHATE ACYLTRANSFERASE-RELATED"/>
    <property type="match status" value="1"/>
</dbReference>
<name>A0A0F9FXK6_9ZZZZ</name>
<evidence type="ECO:0000256" key="4">
    <source>
        <dbReference type="ARBA" id="ARBA00023098"/>
    </source>
</evidence>
<accession>A0A0F9FXK6</accession>
<keyword evidence="4" id="KW-0443">Lipid metabolism</keyword>
<feature type="domain" description="Phospholipid/glycerol acyltransferase" evidence="7">
    <location>
        <begin position="90"/>
        <end position="179"/>
    </location>
</feature>
<proteinExistence type="predicted"/>
<dbReference type="EMBL" id="LAZR01019808">
    <property type="protein sequence ID" value="KKL91149.1"/>
    <property type="molecule type" value="Genomic_DNA"/>
</dbReference>
<evidence type="ECO:0000256" key="5">
    <source>
        <dbReference type="ARBA" id="ARBA00023315"/>
    </source>
</evidence>
<comment type="caution">
    <text evidence="8">The sequence shown here is derived from an EMBL/GenBank/DDBJ whole genome shotgun (WGS) entry which is preliminary data.</text>
</comment>
<keyword evidence="6" id="KW-1133">Transmembrane helix</keyword>
<keyword evidence="3" id="KW-0808">Transferase</keyword>
<sequence>MSPTWDAAETVEMPRITPTGWLRVALRAPILGFVTFGGLALLLVLRLIERPVFGQARPVTPWITQAVCRTALVLLGVRLTTSGARLHGQGAVVANHSSWLDIFVLNAADRIYFVSKDEVAGWPGIGWLARATGTMFIRRDPREARRQRDQMTDRLRAGHRLLFFPEGTSTDGLRVQPVK</sequence>
<dbReference type="AlphaFoldDB" id="A0A0F9FXK6"/>
<protein>
    <recommendedName>
        <fullName evidence="7">Phospholipid/glycerol acyltransferase domain-containing protein</fullName>
    </recommendedName>
</protein>